<accession>A0AAV4WDJ3</accession>
<dbReference type="AlphaFoldDB" id="A0AAV4WDJ3"/>
<evidence type="ECO:0000313" key="3">
    <source>
        <dbReference type="Proteomes" id="UP001054945"/>
    </source>
</evidence>
<sequence length="137" mass="15776">MKWSHGNSKNGEPAEEGQESSKWIDASMGLFLMKQHRDIRKTESKGTVEPQKLKFRCALNSRKAIHFREANECIDPSKGNLLMKWSHGNSEKWGTSRSYRAAKHRGARILKWIDASMGLILMKQHRDNSGKRNLKEL</sequence>
<organism evidence="2 3">
    <name type="scientific">Caerostris extrusa</name>
    <name type="common">Bark spider</name>
    <name type="synonym">Caerostris bankana</name>
    <dbReference type="NCBI Taxonomy" id="172846"/>
    <lineage>
        <taxon>Eukaryota</taxon>
        <taxon>Metazoa</taxon>
        <taxon>Ecdysozoa</taxon>
        <taxon>Arthropoda</taxon>
        <taxon>Chelicerata</taxon>
        <taxon>Arachnida</taxon>
        <taxon>Araneae</taxon>
        <taxon>Araneomorphae</taxon>
        <taxon>Entelegynae</taxon>
        <taxon>Araneoidea</taxon>
        <taxon>Araneidae</taxon>
        <taxon>Caerostris</taxon>
    </lineage>
</organism>
<protein>
    <submittedName>
        <fullName evidence="2">Uncharacterized protein</fullName>
    </submittedName>
</protein>
<feature type="compositionally biased region" description="Polar residues" evidence="1">
    <location>
        <begin position="1"/>
        <end position="10"/>
    </location>
</feature>
<name>A0AAV4WDJ3_CAEEX</name>
<evidence type="ECO:0000313" key="2">
    <source>
        <dbReference type="EMBL" id="GIY80877.1"/>
    </source>
</evidence>
<dbReference type="EMBL" id="BPLR01016058">
    <property type="protein sequence ID" value="GIY80877.1"/>
    <property type="molecule type" value="Genomic_DNA"/>
</dbReference>
<gene>
    <name evidence="2" type="ORF">CEXT_381851</name>
</gene>
<comment type="caution">
    <text evidence="2">The sequence shown here is derived from an EMBL/GenBank/DDBJ whole genome shotgun (WGS) entry which is preliminary data.</text>
</comment>
<keyword evidence="3" id="KW-1185">Reference proteome</keyword>
<evidence type="ECO:0000256" key="1">
    <source>
        <dbReference type="SAM" id="MobiDB-lite"/>
    </source>
</evidence>
<feature type="region of interest" description="Disordered" evidence="1">
    <location>
        <begin position="1"/>
        <end position="20"/>
    </location>
</feature>
<reference evidence="2 3" key="1">
    <citation type="submission" date="2021-06" db="EMBL/GenBank/DDBJ databases">
        <title>Caerostris extrusa draft genome.</title>
        <authorList>
            <person name="Kono N."/>
            <person name="Arakawa K."/>
        </authorList>
    </citation>
    <scope>NUCLEOTIDE SEQUENCE [LARGE SCALE GENOMIC DNA]</scope>
</reference>
<dbReference type="Proteomes" id="UP001054945">
    <property type="component" value="Unassembled WGS sequence"/>
</dbReference>
<proteinExistence type="predicted"/>